<gene>
    <name evidence="1" type="ORF">GR204_00755</name>
</gene>
<sequence>MISFHRAVREFGHRSGYDLVDVKRCGLPVFRLTVEAITLRRQTLPTIQEFILKSLLVGEDTSSGAAALLGLEIKLVEENISRMTMDQMISEVAETIGQPRFQVTELGKERLLHGQNKPHDETLVFDFDALCNSPVKLSGGQIETAKQLRQDQAVLLQPPSLDPPNLQSLPLHTIGQAVRRISGKEFDKQILGLRRILRSQMMFRPAIGLLFRSRASGDVELGLVVDDKLSETHEIEFSRAGGIKKTGFVRGSWANDCSRIRTWIGDYLWSKVADEQAETLLLKLNHFTKDRIDLIEKHERKRRGRSKLRAQDLRSVEDLDREVLSVRQQLDAIPLRFTSTLEVDALLREALENSERELVISIDGFDALGMSRQIVHQISNLVETVKVEIETDDLIHPEPTGAKGEFEPSVQLWSLASLQRRLNLSQRASSMSGLSIIVRDRSSALITTRSLFKSPDGRPTFRIQTAYVTKDPIVITAIVQKLYAEKTGAASIVQ</sequence>
<evidence type="ECO:0000313" key="1">
    <source>
        <dbReference type="EMBL" id="NEI32552.1"/>
    </source>
</evidence>
<protein>
    <submittedName>
        <fullName evidence="1">Uncharacterized protein</fullName>
    </submittedName>
</protein>
<name>A0A6P0B3G7_RHILE</name>
<comment type="caution">
    <text evidence="1">The sequence shown here is derived from an EMBL/GenBank/DDBJ whole genome shotgun (WGS) entry which is preliminary data.</text>
</comment>
<proteinExistence type="predicted"/>
<evidence type="ECO:0000313" key="2">
    <source>
        <dbReference type="Proteomes" id="UP000471560"/>
    </source>
</evidence>
<organism evidence="1 2">
    <name type="scientific">Rhizobium leguminosarum</name>
    <dbReference type="NCBI Taxonomy" id="384"/>
    <lineage>
        <taxon>Bacteria</taxon>
        <taxon>Pseudomonadati</taxon>
        <taxon>Pseudomonadota</taxon>
        <taxon>Alphaproteobacteria</taxon>
        <taxon>Hyphomicrobiales</taxon>
        <taxon>Rhizobiaceae</taxon>
        <taxon>Rhizobium/Agrobacterium group</taxon>
        <taxon>Rhizobium</taxon>
    </lineage>
</organism>
<dbReference type="RefSeq" id="WP_164575288.1">
    <property type="nucleotide sequence ID" value="NZ_WUEZ01000001.1"/>
</dbReference>
<accession>A0A6P0B3G7</accession>
<dbReference type="Proteomes" id="UP000471560">
    <property type="component" value="Unassembled WGS sequence"/>
</dbReference>
<dbReference type="AlphaFoldDB" id="A0A6P0B3G7"/>
<dbReference type="EMBL" id="WUEZ01000001">
    <property type="protein sequence ID" value="NEI32552.1"/>
    <property type="molecule type" value="Genomic_DNA"/>
</dbReference>
<reference evidence="1 2" key="1">
    <citation type="submission" date="2019-12" db="EMBL/GenBank/DDBJ databases">
        <title>Rhizobium genotypes associated with high levels of biological nitrogen fixation by grain legumes in a temperate-maritime cropping system.</title>
        <authorList>
            <person name="Maluk M."/>
            <person name="Francesc Ferrando Molina F."/>
            <person name="Lopez Del Egido L."/>
            <person name="Lafos M."/>
            <person name="Langarica-Fuentes A."/>
            <person name="Gebre Yohannes G."/>
            <person name="Young M.W."/>
            <person name="Martin P."/>
            <person name="Gantlett R."/>
            <person name="Kenicer G."/>
            <person name="Hawes C."/>
            <person name="Begg G.S."/>
            <person name="Quilliam R.S."/>
            <person name="Squire G.R."/>
            <person name="Poole P.S."/>
            <person name="Young P.W."/>
            <person name="Iannetta P.M."/>
            <person name="James E.K."/>
        </authorList>
    </citation>
    <scope>NUCLEOTIDE SEQUENCE [LARGE SCALE GENOMIC DNA]</scope>
    <source>
        <strain evidence="1 2">JHI1096</strain>
    </source>
</reference>